<dbReference type="Proteomes" id="UP001234178">
    <property type="component" value="Unassembled WGS sequence"/>
</dbReference>
<dbReference type="EMBL" id="JAOYFB010000037">
    <property type="protein sequence ID" value="KAK4025036.1"/>
    <property type="molecule type" value="Genomic_DNA"/>
</dbReference>
<organism evidence="2 3">
    <name type="scientific">Daphnia magna</name>
    <dbReference type="NCBI Taxonomy" id="35525"/>
    <lineage>
        <taxon>Eukaryota</taxon>
        <taxon>Metazoa</taxon>
        <taxon>Ecdysozoa</taxon>
        <taxon>Arthropoda</taxon>
        <taxon>Crustacea</taxon>
        <taxon>Branchiopoda</taxon>
        <taxon>Diplostraca</taxon>
        <taxon>Cladocera</taxon>
        <taxon>Anomopoda</taxon>
        <taxon>Daphniidae</taxon>
        <taxon>Daphnia</taxon>
    </lineage>
</organism>
<feature type="region of interest" description="Disordered" evidence="1">
    <location>
        <begin position="1"/>
        <end position="21"/>
    </location>
</feature>
<evidence type="ECO:0000256" key="1">
    <source>
        <dbReference type="SAM" id="MobiDB-lite"/>
    </source>
</evidence>
<comment type="caution">
    <text evidence="2">The sequence shown here is derived from an EMBL/GenBank/DDBJ whole genome shotgun (WGS) entry which is preliminary data.</text>
</comment>
<keyword evidence="3" id="KW-1185">Reference proteome</keyword>
<name>A0ABR0AIV5_9CRUS</name>
<evidence type="ECO:0000313" key="3">
    <source>
        <dbReference type="Proteomes" id="UP001234178"/>
    </source>
</evidence>
<protein>
    <submittedName>
        <fullName evidence="2">Uncharacterized protein</fullName>
    </submittedName>
</protein>
<feature type="compositionally biased region" description="Polar residues" evidence="1">
    <location>
        <begin position="11"/>
        <end position="21"/>
    </location>
</feature>
<accession>A0ABR0AIV5</accession>
<reference evidence="2 3" key="1">
    <citation type="journal article" date="2023" name="Nucleic Acids Res.">
        <title>The hologenome of Daphnia magna reveals possible DNA methylation and microbiome-mediated evolution of the host genome.</title>
        <authorList>
            <person name="Chaturvedi A."/>
            <person name="Li X."/>
            <person name="Dhandapani V."/>
            <person name="Marshall H."/>
            <person name="Kissane S."/>
            <person name="Cuenca-Cambronero M."/>
            <person name="Asole G."/>
            <person name="Calvet F."/>
            <person name="Ruiz-Romero M."/>
            <person name="Marangio P."/>
            <person name="Guigo R."/>
            <person name="Rago D."/>
            <person name="Mirbahai L."/>
            <person name="Eastwood N."/>
            <person name="Colbourne J.K."/>
            <person name="Zhou J."/>
            <person name="Mallon E."/>
            <person name="Orsini L."/>
        </authorList>
    </citation>
    <scope>NUCLEOTIDE SEQUENCE [LARGE SCALE GENOMIC DNA]</scope>
    <source>
        <strain evidence="2">LRV0_1</strain>
    </source>
</reference>
<gene>
    <name evidence="2" type="ORF">OUZ56_010541</name>
</gene>
<proteinExistence type="predicted"/>
<evidence type="ECO:0000313" key="2">
    <source>
        <dbReference type="EMBL" id="KAK4025036.1"/>
    </source>
</evidence>
<sequence length="63" mass="6960">MSLKQIHSGIVESSHQETGNQVQSIRFMEGWGYGPCRLSPEDVAGQPVYYLAHFRVPKGIGGQ</sequence>